<reference evidence="1" key="1">
    <citation type="journal article" date="2019" name="bioRxiv">
        <title>The Genome of the Zebra Mussel, Dreissena polymorpha: A Resource for Invasive Species Research.</title>
        <authorList>
            <person name="McCartney M.A."/>
            <person name="Auch B."/>
            <person name="Kono T."/>
            <person name="Mallez S."/>
            <person name="Zhang Y."/>
            <person name="Obille A."/>
            <person name="Becker A."/>
            <person name="Abrahante J.E."/>
            <person name="Garbe J."/>
            <person name="Badalamenti J.P."/>
            <person name="Herman A."/>
            <person name="Mangelson H."/>
            <person name="Liachko I."/>
            <person name="Sullivan S."/>
            <person name="Sone E.D."/>
            <person name="Koren S."/>
            <person name="Silverstein K.A.T."/>
            <person name="Beckman K.B."/>
            <person name="Gohl D.M."/>
        </authorList>
    </citation>
    <scope>NUCLEOTIDE SEQUENCE</scope>
    <source>
        <strain evidence="1">Duluth1</strain>
        <tissue evidence="1">Whole animal</tissue>
    </source>
</reference>
<organism evidence="1 2">
    <name type="scientific">Dreissena polymorpha</name>
    <name type="common">Zebra mussel</name>
    <name type="synonym">Mytilus polymorpha</name>
    <dbReference type="NCBI Taxonomy" id="45954"/>
    <lineage>
        <taxon>Eukaryota</taxon>
        <taxon>Metazoa</taxon>
        <taxon>Spiralia</taxon>
        <taxon>Lophotrochozoa</taxon>
        <taxon>Mollusca</taxon>
        <taxon>Bivalvia</taxon>
        <taxon>Autobranchia</taxon>
        <taxon>Heteroconchia</taxon>
        <taxon>Euheterodonta</taxon>
        <taxon>Imparidentia</taxon>
        <taxon>Neoheterodontei</taxon>
        <taxon>Myida</taxon>
        <taxon>Dreissenoidea</taxon>
        <taxon>Dreissenidae</taxon>
        <taxon>Dreissena</taxon>
    </lineage>
</organism>
<dbReference type="EMBL" id="JAIWYP010000005">
    <property type="protein sequence ID" value="KAH3824470.1"/>
    <property type="molecule type" value="Genomic_DNA"/>
</dbReference>
<dbReference type="Proteomes" id="UP000828390">
    <property type="component" value="Unassembled WGS sequence"/>
</dbReference>
<reference evidence="1" key="2">
    <citation type="submission" date="2020-11" db="EMBL/GenBank/DDBJ databases">
        <authorList>
            <person name="McCartney M.A."/>
            <person name="Auch B."/>
            <person name="Kono T."/>
            <person name="Mallez S."/>
            <person name="Becker A."/>
            <person name="Gohl D.M."/>
            <person name="Silverstein K.A.T."/>
            <person name="Koren S."/>
            <person name="Bechman K.B."/>
            <person name="Herman A."/>
            <person name="Abrahante J.E."/>
            <person name="Garbe J."/>
        </authorList>
    </citation>
    <scope>NUCLEOTIDE SEQUENCE</scope>
    <source>
        <strain evidence="1">Duluth1</strain>
        <tissue evidence="1">Whole animal</tissue>
    </source>
</reference>
<accession>A0A9D4GWT3</accession>
<proteinExistence type="predicted"/>
<protein>
    <submittedName>
        <fullName evidence="1">Uncharacterized protein</fullName>
    </submittedName>
</protein>
<sequence>MPCLVLKKQYYTLTKCPHLPLQKQERNEFAEEYEDVGYRLFLILARMTDIDPKLMDTCTYIH</sequence>
<evidence type="ECO:0000313" key="1">
    <source>
        <dbReference type="EMBL" id="KAH3824470.1"/>
    </source>
</evidence>
<name>A0A9D4GWT3_DREPO</name>
<gene>
    <name evidence="1" type="ORF">DPMN_126306</name>
</gene>
<evidence type="ECO:0000313" key="2">
    <source>
        <dbReference type="Proteomes" id="UP000828390"/>
    </source>
</evidence>
<comment type="caution">
    <text evidence="1">The sequence shown here is derived from an EMBL/GenBank/DDBJ whole genome shotgun (WGS) entry which is preliminary data.</text>
</comment>
<dbReference type="AlphaFoldDB" id="A0A9D4GWT3"/>
<keyword evidence="2" id="KW-1185">Reference proteome</keyword>